<dbReference type="Proteomes" id="UP001151760">
    <property type="component" value="Unassembled WGS sequence"/>
</dbReference>
<dbReference type="Pfam" id="PF13976">
    <property type="entry name" value="gag_pre-integrs"/>
    <property type="match status" value="1"/>
</dbReference>
<name>A0ABQ5C9K4_9ASTR</name>
<evidence type="ECO:0000256" key="1">
    <source>
        <dbReference type="SAM" id="MobiDB-lite"/>
    </source>
</evidence>
<reference evidence="5" key="2">
    <citation type="submission" date="2022-01" db="EMBL/GenBank/DDBJ databases">
        <authorList>
            <person name="Yamashiro T."/>
            <person name="Shiraishi A."/>
            <person name="Satake H."/>
            <person name="Nakayama K."/>
        </authorList>
    </citation>
    <scope>NUCLEOTIDE SEQUENCE</scope>
</reference>
<comment type="caution">
    <text evidence="5">The sequence shown here is derived from an EMBL/GenBank/DDBJ whole genome shotgun (WGS) entry which is preliminary data.</text>
</comment>
<evidence type="ECO:0000313" key="5">
    <source>
        <dbReference type="EMBL" id="GJT23730.1"/>
    </source>
</evidence>
<dbReference type="Pfam" id="PF25597">
    <property type="entry name" value="SH3_retrovirus"/>
    <property type="match status" value="1"/>
</dbReference>
<dbReference type="InterPro" id="IPR054722">
    <property type="entry name" value="PolX-like_BBD"/>
</dbReference>
<feature type="region of interest" description="Disordered" evidence="1">
    <location>
        <begin position="26"/>
        <end position="51"/>
    </location>
</feature>
<evidence type="ECO:0000259" key="3">
    <source>
        <dbReference type="Pfam" id="PF22936"/>
    </source>
</evidence>
<feature type="domain" description="Retrovirus-related Pol polyprotein from transposon TNT 1-94-like beta-barrel" evidence="3">
    <location>
        <begin position="83"/>
        <end position="157"/>
    </location>
</feature>
<protein>
    <submittedName>
        <fullName evidence="5">Ribonuclease H-like domain-containing protein</fullName>
    </submittedName>
</protein>
<keyword evidence="6" id="KW-1185">Reference proteome</keyword>
<dbReference type="InterPro" id="IPR057670">
    <property type="entry name" value="SH3_retrovirus"/>
</dbReference>
<dbReference type="EMBL" id="BQNB010014078">
    <property type="protein sequence ID" value="GJT23730.1"/>
    <property type="molecule type" value="Genomic_DNA"/>
</dbReference>
<gene>
    <name evidence="5" type="ORF">Tco_0893667</name>
</gene>
<feature type="domain" description="Retroviral polymerase SH3-like" evidence="4">
    <location>
        <begin position="234"/>
        <end position="293"/>
    </location>
</feature>
<feature type="compositionally biased region" description="Polar residues" evidence="1">
    <location>
        <begin position="321"/>
        <end position="331"/>
    </location>
</feature>
<evidence type="ECO:0000313" key="6">
    <source>
        <dbReference type="Proteomes" id="UP001151760"/>
    </source>
</evidence>
<organism evidence="5 6">
    <name type="scientific">Tanacetum coccineum</name>
    <dbReference type="NCBI Taxonomy" id="301880"/>
    <lineage>
        <taxon>Eukaryota</taxon>
        <taxon>Viridiplantae</taxon>
        <taxon>Streptophyta</taxon>
        <taxon>Embryophyta</taxon>
        <taxon>Tracheophyta</taxon>
        <taxon>Spermatophyta</taxon>
        <taxon>Magnoliopsida</taxon>
        <taxon>eudicotyledons</taxon>
        <taxon>Gunneridae</taxon>
        <taxon>Pentapetalae</taxon>
        <taxon>asterids</taxon>
        <taxon>campanulids</taxon>
        <taxon>Asterales</taxon>
        <taxon>Asteraceae</taxon>
        <taxon>Asteroideae</taxon>
        <taxon>Anthemideae</taxon>
        <taxon>Anthemidinae</taxon>
        <taxon>Tanacetum</taxon>
    </lineage>
</organism>
<evidence type="ECO:0000259" key="2">
    <source>
        <dbReference type="Pfam" id="PF13976"/>
    </source>
</evidence>
<accession>A0ABQ5C9K4</accession>
<proteinExistence type="predicted"/>
<reference evidence="5" key="1">
    <citation type="journal article" date="2022" name="Int. J. Mol. Sci.">
        <title>Draft Genome of Tanacetum Coccineum: Genomic Comparison of Closely Related Tanacetum-Family Plants.</title>
        <authorList>
            <person name="Yamashiro T."/>
            <person name="Shiraishi A."/>
            <person name="Nakayama K."/>
            <person name="Satake H."/>
        </authorList>
    </citation>
    <scope>NUCLEOTIDE SEQUENCE</scope>
</reference>
<dbReference type="InterPro" id="IPR025724">
    <property type="entry name" value="GAG-pre-integrase_dom"/>
</dbReference>
<dbReference type="Pfam" id="PF22936">
    <property type="entry name" value="Pol_BBD"/>
    <property type="match status" value="1"/>
</dbReference>
<feature type="region of interest" description="Disordered" evidence="1">
    <location>
        <begin position="317"/>
        <end position="343"/>
    </location>
</feature>
<sequence length="439" mass="48990">MSRHTTDQCFELIGYPDWWNDGHKKGNKNQGLERGKASAANTGTDRKNSTGLEGMAATTVNEEDGSFSMSTTQNYNINQKQSWIFDYGATNTMTYDLSDFATSTKPAKSYIHTENGEKINVRNGGTIEISTTLKISNCLYVPPLSHKLLSISHVTKELYCSVVMQPTFCILQDIRTGAIIGRGTERKGLYYVDELTTSGIVMLAHGTSDREAWLWHRRLGHPSVLTLEPKVFGCAVFAHIPKSYRDKLDLCAEKCVFVGYGVNQKGYRCYNPKTRHMITTMNCDFIETKYLYSSQHSGKGERECIDTLSWLSYRTHEGGKNHSTQNESPFSIQPKDPNVSDAQEAPNLIPEVSNTHSSPMSEPIETTNNTSGQCESIQEQEMFATQNDTNGVPPKRYSPEKVSRGSRYPIANIAKGNLSEEAKAFALSMYSDEIPANTE</sequence>
<evidence type="ECO:0000259" key="4">
    <source>
        <dbReference type="Pfam" id="PF25597"/>
    </source>
</evidence>
<feature type="domain" description="GAG-pre-integrase" evidence="2">
    <location>
        <begin position="188"/>
        <end position="227"/>
    </location>
</feature>